<dbReference type="SUPFAM" id="SSF53335">
    <property type="entry name" value="S-adenosyl-L-methionine-dependent methyltransferases"/>
    <property type="match status" value="1"/>
</dbReference>
<sequence length="246" mass="28448">MKKLFRSIISRTYHLVGWFIGRPRAEKIKGLIFQCGRVFEKKRTNADDHARLFRISGSSRPLRLHFGADIRILKGWINIDISPYTKPDDYPFPDSKDIRGGRADYFQIDFREAPLPLSDGSVDLVFHEDFIEHLTQKEIVQFLAETYRVLKTGGIHRINTPDLLSSLGKNCDFTRGIAGVKCEEWDKYGHHNVLTRNFLKELAKAVGYREVVFNGRNKSLSKDVPQEYRPGDDRSDDEQIFCDLVK</sequence>
<dbReference type="Pfam" id="PF08241">
    <property type="entry name" value="Methyltransf_11"/>
    <property type="match status" value="1"/>
</dbReference>
<dbReference type="GO" id="GO:0008757">
    <property type="term" value="F:S-adenosylmethionine-dependent methyltransferase activity"/>
    <property type="evidence" value="ECO:0007669"/>
    <property type="project" value="InterPro"/>
</dbReference>
<dbReference type="CDD" id="cd02440">
    <property type="entry name" value="AdoMet_MTases"/>
    <property type="match status" value="1"/>
</dbReference>
<reference evidence="2 3" key="1">
    <citation type="journal article" date="2016" name="Nat. Commun.">
        <title>Thousands of microbial genomes shed light on interconnected biogeochemical processes in an aquifer system.</title>
        <authorList>
            <person name="Anantharaman K."/>
            <person name="Brown C.T."/>
            <person name="Hug L.A."/>
            <person name="Sharon I."/>
            <person name="Castelle C.J."/>
            <person name="Probst A.J."/>
            <person name="Thomas B.C."/>
            <person name="Singh A."/>
            <person name="Wilkins M.J."/>
            <person name="Karaoz U."/>
            <person name="Brodie E.L."/>
            <person name="Williams K.H."/>
            <person name="Hubbard S.S."/>
            <person name="Banfield J.F."/>
        </authorList>
    </citation>
    <scope>NUCLEOTIDE SEQUENCE [LARGE SCALE GENOMIC DNA]</scope>
</reference>
<dbReference type="AlphaFoldDB" id="A0A1G2L0L5"/>
<evidence type="ECO:0000313" key="2">
    <source>
        <dbReference type="EMBL" id="OHA05193.1"/>
    </source>
</evidence>
<protein>
    <recommendedName>
        <fullName evidence="1">Methyltransferase type 11 domain-containing protein</fullName>
    </recommendedName>
</protein>
<evidence type="ECO:0000259" key="1">
    <source>
        <dbReference type="Pfam" id="PF08241"/>
    </source>
</evidence>
<dbReference type="InterPro" id="IPR013216">
    <property type="entry name" value="Methyltransf_11"/>
</dbReference>
<dbReference type="InterPro" id="IPR029063">
    <property type="entry name" value="SAM-dependent_MTases_sf"/>
</dbReference>
<organism evidence="2 3">
    <name type="scientific">Candidatus Sungbacteria bacterium RIFCSPLOWO2_01_FULL_47_10</name>
    <dbReference type="NCBI Taxonomy" id="1802276"/>
    <lineage>
        <taxon>Bacteria</taxon>
        <taxon>Candidatus Sungiibacteriota</taxon>
    </lineage>
</organism>
<dbReference type="Gene3D" id="3.40.50.150">
    <property type="entry name" value="Vaccinia Virus protein VP39"/>
    <property type="match status" value="1"/>
</dbReference>
<gene>
    <name evidence="2" type="ORF">A2934_02765</name>
</gene>
<name>A0A1G2L0L5_9BACT</name>
<feature type="domain" description="Methyltransferase type 11" evidence="1">
    <location>
        <begin position="103"/>
        <end position="156"/>
    </location>
</feature>
<comment type="caution">
    <text evidence="2">The sequence shown here is derived from an EMBL/GenBank/DDBJ whole genome shotgun (WGS) entry which is preliminary data.</text>
</comment>
<accession>A0A1G2L0L5</accession>
<dbReference type="EMBL" id="MHQO01000058">
    <property type="protein sequence ID" value="OHA05193.1"/>
    <property type="molecule type" value="Genomic_DNA"/>
</dbReference>
<evidence type="ECO:0000313" key="3">
    <source>
        <dbReference type="Proteomes" id="UP000177982"/>
    </source>
</evidence>
<dbReference type="Proteomes" id="UP000177982">
    <property type="component" value="Unassembled WGS sequence"/>
</dbReference>
<proteinExistence type="predicted"/>